<proteinExistence type="predicted"/>
<dbReference type="AlphaFoldDB" id="A0A8J8T0E0"/>
<protein>
    <submittedName>
        <fullName evidence="1">Uncharacterized protein</fullName>
    </submittedName>
</protein>
<sequence>MQWFLSSLKQKQAFEEQSQHAKDEIYDRFMQYYHLKQDTFHLQRLLANHTCVHTLDASLTAQSDLMLDLTQMWPLFQRNMEQLGQRLEACLNQLALGVDVVVEDSGLMVEQVGEIGRQLARANEVMKNNQKYSAEMQGKLEKLQGVITVECEYLGQLQQLVRERREKMIQENSQKIDEVLKKREQNVIEAATTNTFANLLQSKA</sequence>
<organism evidence="1 2">
    <name type="scientific">Halteria grandinella</name>
    <dbReference type="NCBI Taxonomy" id="5974"/>
    <lineage>
        <taxon>Eukaryota</taxon>
        <taxon>Sar</taxon>
        <taxon>Alveolata</taxon>
        <taxon>Ciliophora</taxon>
        <taxon>Intramacronucleata</taxon>
        <taxon>Spirotrichea</taxon>
        <taxon>Stichotrichia</taxon>
        <taxon>Sporadotrichida</taxon>
        <taxon>Halteriidae</taxon>
        <taxon>Halteria</taxon>
    </lineage>
</organism>
<dbReference type="Proteomes" id="UP000785679">
    <property type="component" value="Unassembled WGS sequence"/>
</dbReference>
<reference evidence="1" key="1">
    <citation type="submission" date="2019-06" db="EMBL/GenBank/DDBJ databases">
        <authorList>
            <person name="Zheng W."/>
        </authorList>
    </citation>
    <scope>NUCLEOTIDE SEQUENCE</scope>
    <source>
        <strain evidence="1">QDHG01</strain>
    </source>
</reference>
<evidence type="ECO:0000313" key="1">
    <source>
        <dbReference type="EMBL" id="TNV77539.1"/>
    </source>
</evidence>
<gene>
    <name evidence="1" type="ORF">FGO68_gene2349</name>
</gene>
<comment type="caution">
    <text evidence="1">The sequence shown here is derived from an EMBL/GenBank/DDBJ whole genome shotgun (WGS) entry which is preliminary data.</text>
</comment>
<accession>A0A8J8T0E0</accession>
<dbReference type="EMBL" id="RRYP01011743">
    <property type="protein sequence ID" value="TNV77539.1"/>
    <property type="molecule type" value="Genomic_DNA"/>
</dbReference>
<name>A0A8J8T0E0_HALGN</name>
<evidence type="ECO:0000313" key="2">
    <source>
        <dbReference type="Proteomes" id="UP000785679"/>
    </source>
</evidence>
<keyword evidence="2" id="KW-1185">Reference proteome</keyword>